<dbReference type="GO" id="GO:0005654">
    <property type="term" value="C:nucleoplasm"/>
    <property type="evidence" value="ECO:0007669"/>
    <property type="project" value="UniProtKB-SubCell"/>
</dbReference>
<dbReference type="PANTHER" id="PTHR17605">
    <property type="entry name" value="RIBOSOME BIOGENESIS PROTEIN BOP1 BLOCK OF PROLIFERATION 1 PROTEIN"/>
    <property type="match status" value="1"/>
</dbReference>
<sequence length="678" mass="78629">MVKRKTAQKVEEKKEDVVSNGVEAENNVKINGISNGYQKQFREDETDSDDEADLRNTIGNVPLRWYDDYDHIGYDLDGAKIAKPEGYKKGEIENFMERMEDPDYWRKVYDRQTGQMVTLSDEQVEKLQRMTSYRYPDPTYNPYEPFEDIYSHKKEIHPISNKPEDKRSFIPSAAERKIVGRLLHAMKMGWITKKEAPKPKESYDLWAAEDDEPKSKRELARLRMHCPAPKVGNPGHAESYNPPAEYLMTEDEKKKYEEMEPEMRKQNFIPEKYDALRKVPFYQKFYRERFERCLDLYMAPRQVKMKLNVDIKELLPDLPNPKDLQPFPTTLGFYMRGHVGQVRSLTVEPANGELLVSGGEDKTVRVWYIPTGRCLKTYKFDSPITSVQYSPDPDRTLVLVATESNKLTLLVVEAGDKLRVQKTKDFLKELDVAQCRADNPEAPKWSRTKDGNLEIEVPGKVRQAVWHRKGDFFASVGFEPGAKQIFIHRISQCKSQQPFSKSKGQVQCVLFHPTKPHFFVATLQHIRQYDLAKCQLQRKILPGTKWLSAMHTDHYGNNLFVVGLDRVFSWIDLELSNKPWKTLRSHSSAVRALTYHKKYPLLATVSDDASAIVYHARCPQDFDKDNELVPVKRLFGHKHQQEEKKSKDQLAMLSTVFHPTQPWLITGGQDGQIGLFIY</sequence>
<proteinExistence type="inferred from homology"/>
<feature type="domain" description="BOP1 N-terminal" evidence="8">
    <location>
        <begin position="66"/>
        <end position="328"/>
    </location>
</feature>
<dbReference type="InterPro" id="IPR012953">
    <property type="entry name" value="BOP1_N_dom"/>
</dbReference>
<dbReference type="Gene3D" id="2.130.10.10">
    <property type="entry name" value="YVTN repeat-like/Quinoprotein amine dehydrogenase"/>
    <property type="match status" value="1"/>
</dbReference>
<dbReference type="WBParaSite" id="BXY_1007200.1">
    <property type="protein sequence ID" value="BXY_1007200.1"/>
    <property type="gene ID" value="BXY_1007200"/>
</dbReference>
<dbReference type="SMR" id="A0A1I7SAM5"/>
<protein>
    <recommendedName>
        <fullName evidence="6">Ribosome biogenesis protein BOP1 homolog</fullName>
    </recommendedName>
</protein>
<evidence type="ECO:0000259" key="8">
    <source>
        <dbReference type="SMART" id="SM01035"/>
    </source>
</evidence>
<comment type="subcellular location">
    <subcellularLocation>
        <location evidence="6">Nucleus</location>
        <location evidence="6">Nucleolus</location>
    </subcellularLocation>
    <subcellularLocation>
        <location evidence="6">Nucleus</location>
        <location evidence="6">Nucleoplasm</location>
    </subcellularLocation>
</comment>
<dbReference type="AlphaFoldDB" id="A0A1I7SAM5"/>
<reference evidence="9" key="2">
    <citation type="submission" date="2020-09" db="EMBL/GenBank/DDBJ databases">
        <authorList>
            <person name="Kikuchi T."/>
        </authorList>
    </citation>
    <scope>NUCLEOTIDE SEQUENCE</scope>
    <source>
        <strain evidence="9">Ka4C1</strain>
    </source>
</reference>
<evidence type="ECO:0000313" key="12">
    <source>
        <dbReference type="WBParaSite" id="BXY_1007200.1"/>
    </source>
</evidence>
<keyword evidence="2 6" id="KW-0698">rRNA processing</keyword>
<dbReference type="OrthoDB" id="5571054at2759"/>
<dbReference type="InterPro" id="IPR028598">
    <property type="entry name" value="BOP1/Erb1"/>
</dbReference>
<accession>A0A1I7SAM5</accession>
<organism evidence="10 12">
    <name type="scientific">Bursaphelenchus xylophilus</name>
    <name type="common">Pinewood nematode worm</name>
    <name type="synonym">Aphelenchoides xylophilus</name>
    <dbReference type="NCBI Taxonomy" id="6326"/>
    <lineage>
        <taxon>Eukaryota</taxon>
        <taxon>Metazoa</taxon>
        <taxon>Ecdysozoa</taxon>
        <taxon>Nematoda</taxon>
        <taxon>Chromadorea</taxon>
        <taxon>Rhabditida</taxon>
        <taxon>Tylenchina</taxon>
        <taxon>Tylenchomorpha</taxon>
        <taxon>Aphelenchoidea</taxon>
        <taxon>Aphelenchoididae</taxon>
        <taxon>Bursaphelenchus</taxon>
    </lineage>
</organism>
<feature type="repeat" description="WD" evidence="7">
    <location>
        <begin position="335"/>
        <end position="377"/>
    </location>
</feature>
<keyword evidence="4" id="KW-0677">Repeat</keyword>
<evidence type="ECO:0000313" key="10">
    <source>
        <dbReference type="Proteomes" id="UP000095284"/>
    </source>
</evidence>
<keyword evidence="3 7" id="KW-0853">WD repeat</keyword>
<evidence type="ECO:0000313" key="11">
    <source>
        <dbReference type="Proteomes" id="UP000659654"/>
    </source>
</evidence>
<dbReference type="InterPro" id="IPR036322">
    <property type="entry name" value="WD40_repeat_dom_sf"/>
</dbReference>
<comment type="similarity">
    <text evidence="6">Belongs to the WD repeat BOP1/ERB1 family.</text>
</comment>
<gene>
    <name evidence="9" type="ORF">BXYJ_LOCUS81</name>
</gene>
<evidence type="ECO:0000313" key="9">
    <source>
        <dbReference type="EMBL" id="CAD5207750.1"/>
    </source>
</evidence>
<dbReference type="Pfam" id="PF08145">
    <property type="entry name" value="BOP1NT"/>
    <property type="match status" value="1"/>
</dbReference>
<keyword evidence="1 6" id="KW-0690">Ribosome biogenesis</keyword>
<dbReference type="PANTHER" id="PTHR17605:SF0">
    <property type="entry name" value="RIBOSOME BIOGENESIS PROTEIN BOP1"/>
    <property type="match status" value="1"/>
</dbReference>
<evidence type="ECO:0000256" key="5">
    <source>
        <dbReference type="ARBA" id="ARBA00023242"/>
    </source>
</evidence>
<keyword evidence="11" id="KW-1185">Reference proteome</keyword>
<evidence type="ECO:0000256" key="4">
    <source>
        <dbReference type="ARBA" id="ARBA00022737"/>
    </source>
</evidence>
<dbReference type="Proteomes" id="UP000659654">
    <property type="component" value="Unassembled WGS sequence"/>
</dbReference>
<evidence type="ECO:0000256" key="6">
    <source>
        <dbReference type="HAMAP-Rule" id="MF_03027"/>
    </source>
</evidence>
<dbReference type="Proteomes" id="UP000095284">
    <property type="component" value="Unplaced"/>
</dbReference>
<comment type="function">
    <text evidence="6">Required for maturation of ribosomal RNAs and formation of the large ribosomal subunit.</text>
</comment>
<dbReference type="SUPFAM" id="SSF50978">
    <property type="entry name" value="WD40 repeat-like"/>
    <property type="match status" value="1"/>
</dbReference>
<evidence type="ECO:0000256" key="7">
    <source>
        <dbReference type="PROSITE-ProRule" id="PRU00221"/>
    </source>
</evidence>
<dbReference type="InterPro" id="IPR001680">
    <property type="entry name" value="WD40_rpt"/>
</dbReference>
<dbReference type="HAMAP" id="MF_03027">
    <property type="entry name" value="BOP1"/>
    <property type="match status" value="1"/>
</dbReference>
<dbReference type="GO" id="GO:0070545">
    <property type="term" value="C:PeBoW complex"/>
    <property type="evidence" value="ECO:0007669"/>
    <property type="project" value="TreeGrafter"/>
</dbReference>
<dbReference type="GO" id="GO:0000466">
    <property type="term" value="P:maturation of 5.8S rRNA from tricistronic rRNA transcript (SSU-rRNA, 5.8S rRNA, LSU-rRNA)"/>
    <property type="evidence" value="ECO:0007669"/>
    <property type="project" value="UniProtKB-UniRule"/>
</dbReference>
<dbReference type="InterPro" id="IPR015943">
    <property type="entry name" value="WD40/YVTN_repeat-like_dom_sf"/>
</dbReference>
<dbReference type="SMART" id="SM00320">
    <property type="entry name" value="WD40"/>
    <property type="match status" value="6"/>
</dbReference>
<keyword evidence="5 6" id="KW-0539">Nucleus</keyword>
<dbReference type="Proteomes" id="UP000582659">
    <property type="component" value="Unassembled WGS sequence"/>
</dbReference>
<dbReference type="GO" id="GO:0030687">
    <property type="term" value="C:preribosome, large subunit precursor"/>
    <property type="evidence" value="ECO:0007669"/>
    <property type="project" value="UniProtKB-UniRule"/>
</dbReference>
<evidence type="ECO:0000256" key="2">
    <source>
        <dbReference type="ARBA" id="ARBA00022552"/>
    </source>
</evidence>
<dbReference type="Pfam" id="PF00400">
    <property type="entry name" value="WD40"/>
    <property type="match status" value="2"/>
</dbReference>
<dbReference type="PROSITE" id="PS50082">
    <property type="entry name" value="WD_REPEATS_2"/>
    <property type="match status" value="1"/>
</dbReference>
<dbReference type="GO" id="GO:0000463">
    <property type="term" value="P:maturation of LSU-rRNA from tricistronic rRNA transcript (SSU-rRNA, 5.8S rRNA, LSU-rRNA)"/>
    <property type="evidence" value="ECO:0007669"/>
    <property type="project" value="UniProtKB-UniRule"/>
</dbReference>
<dbReference type="SMART" id="SM01035">
    <property type="entry name" value="BOP1NT"/>
    <property type="match status" value="1"/>
</dbReference>
<evidence type="ECO:0000256" key="3">
    <source>
        <dbReference type="ARBA" id="ARBA00022574"/>
    </source>
</evidence>
<name>A0A1I7SAM5_BURXY</name>
<evidence type="ECO:0000256" key="1">
    <source>
        <dbReference type="ARBA" id="ARBA00022517"/>
    </source>
</evidence>
<dbReference type="EMBL" id="CAJFCV020000001">
    <property type="protein sequence ID" value="CAG9079169.1"/>
    <property type="molecule type" value="Genomic_DNA"/>
</dbReference>
<dbReference type="PROSITE" id="PS50294">
    <property type="entry name" value="WD_REPEATS_REGION"/>
    <property type="match status" value="1"/>
</dbReference>
<reference evidence="12" key="1">
    <citation type="submission" date="2016-11" db="UniProtKB">
        <authorList>
            <consortium name="WormBaseParasite"/>
        </authorList>
    </citation>
    <scope>IDENTIFICATION</scope>
</reference>
<dbReference type="GO" id="GO:0043021">
    <property type="term" value="F:ribonucleoprotein complex binding"/>
    <property type="evidence" value="ECO:0007669"/>
    <property type="project" value="UniProtKB-UniRule"/>
</dbReference>
<dbReference type="eggNOG" id="KOG0650">
    <property type="taxonomic scope" value="Eukaryota"/>
</dbReference>
<dbReference type="EMBL" id="CAJFDI010000001">
    <property type="protein sequence ID" value="CAD5207750.1"/>
    <property type="molecule type" value="Genomic_DNA"/>
</dbReference>